<protein>
    <submittedName>
        <fullName evidence="1">Uncharacterized protein</fullName>
    </submittedName>
</protein>
<evidence type="ECO:0000313" key="2">
    <source>
        <dbReference type="Proteomes" id="UP000886523"/>
    </source>
</evidence>
<comment type="caution">
    <text evidence="1">The sequence shown here is derived from an EMBL/GenBank/DDBJ whole genome shotgun (WGS) entry which is preliminary data.</text>
</comment>
<dbReference type="Proteomes" id="UP000886523">
    <property type="component" value="Unassembled WGS sequence"/>
</dbReference>
<organism evidence="1 2">
    <name type="scientific">Hydnum rufescens UP504</name>
    <dbReference type="NCBI Taxonomy" id="1448309"/>
    <lineage>
        <taxon>Eukaryota</taxon>
        <taxon>Fungi</taxon>
        <taxon>Dikarya</taxon>
        <taxon>Basidiomycota</taxon>
        <taxon>Agaricomycotina</taxon>
        <taxon>Agaricomycetes</taxon>
        <taxon>Cantharellales</taxon>
        <taxon>Hydnaceae</taxon>
        <taxon>Hydnum</taxon>
    </lineage>
</organism>
<sequence length="109" mass="11993">MPFSSGLQTLYRALPQSLPSTLLGFGRGRSASFQDLSSSSGRTLGKLAFSVVILFLYADEPLDRTAPFSHKILVLPWCPSFSEGFLQEICDRRDVGGLLSKRRLAELAK</sequence>
<accession>A0A9P6B305</accession>
<keyword evidence="2" id="KW-1185">Reference proteome</keyword>
<proteinExistence type="predicted"/>
<dbReference type="AlphaFoldDB" id="A0A9P6B305"/>
<dbReference type="EMBL" id="MU128937">
    <property type="protein sequence ID" value="KAF9516733.1"/>
    <property type="molecule type" value="Genomic_DNA"/>
</dbReference>
<name>A0A9P6B305_9AGAM</name>
<reference evidence="1" key="1">
    <citation type="journal article" date="2020" name="Nat. Commun.">
        <title>Large-scale genome sequencing of mycorrhizal fungi provides insights into the early evolution of symbiotic traits.</title>
        <authorList>
            <person name="Miyauchi S."/>
            <person name="Kiss E."/>
            <person name="Kuo A."/>
            <person name="Drula E."/>
            <person name="Kohler A."/>
            <person name="Sanchez-Garcia M."/>
            <person name="Morin E."/>
            <person name="Andreopoulos B."/>
            <person name="Barry K.W."/>
            <person name="Bonito G."/>
            <person name="Buee M."/>
            <person name="Carver A."/>
            <person name="Chen C."/>
            <person name="Cichocki N."/>
            <person name="Clum A."/>
            <person name="Culley D."/>
            <person name="Crous P.W."/>
            <person name="Fauchery L."/>
            <person name="Girlanda M."/>
            <person name="Hayes R.D."/>
            <person name="Keri Z."/>
            <person name="LaButti K."/>
            <person name="Lipzen A."/>
            <person name="Lombard V."/>
            <person name="Magnuson J."/>
            <person name="Maillard F."/>
            <person name="Murat C."/>
            <person name="Nolan M."/>
            <person name="Ohm R.A."/>
            <person name="Pangilinan J."/>
            <person name="Pereira M.F."/>
            <person name="Perotto S."/>
            <person name="Peter M."/>
            <person name="Pfister S."/>
            <person name="Riley R."/>
            <person name="Sitrit Y."/>
            <person name="Stielow J.B."/>
            <person name="Szollosi G."/>
            <person name="Zifcakova L."/>
            <person name="Stursova M."/>
            <person name="Spatafora J.W."/>
            <person name="Tedersoo L."/>
            <person name="Vaario L.M."/>
            <person name="Yamada A."/>
            <person name="Yan M."/>
            <person name="Wang P."/>
            <person name="Xu J."/>
            <person name="Bruns T."/>
            <person name="Baldrian P."/>
            <person name="Vilgalys R."/>
            <person name="Dunand C."/>
            <person name="Henrissat B."/>
            <person name="Grigoriev I.V."/>
            <person name="Hibbett D."/>
            <person name="Nagy L.G."/>
            <person name="Martin F.M."/>
        </authorList>
    </citation>
    <scope>NUCLEOTIDE SEQUENCE</scope>
    <source>
        <strain evidence="1">UP504</strain>
    </source>
</reference>
<gene>
    <name evidence="1" type="ORF">BS47DRAFT_1483867</name>
</gene>
<evidence type="ECO:0000313" key="1">
    <source>
        <dbReference type="EMBL" id="KAF9516733.1"/>
    </source>
</evidence>